<reference evidence="2 3" key="1">
    <citation type="submission" date="2019-03" db="EMBL/GenBank/DDBJ databases">
        <title>First draft genome of Liparis tanakae, snailfish: a comprehensive survey of snailfish specific genes.</title>
        <authorList>
            <person name="Kim W."/>
            <person name="Song I."/>
            <person name="Jeong J.-H."/>
            <person name="Kim D."/>
            <person name="Kim S."/>
            <person name="Ryu S."/>
            <person name="Song J.Y."/>
            <person name="Lee S.K."/>
        </authorList>
    </citation>
    <scope>NUCLEOTIDE SEQUENCE [LARGE SCALE GENOMIC DNA]</scope>
    <source>
        <tissue evidence="2">Muscle</tissue>
    </source>
</reference>
<dbReference type="EMBL" id="SRLO01000939">
    <property type="protein sequence ID" value="TNN43888.1"/>
    <property type="molecule type" value="Genomic_DNA"/>
</dbReference>
<evidence type="ECO:0000256" key="1">
    <source>
        <dbReference type="SAM" id="MobiDB-lite"/>
    </source>
</evidence>
<sequence length="107" mass="11683">MDKPTKRKSDFLHILLECEFPTATVPTPTPACQLSVGRVNIGTGRTALTPRTDAVKRQRRVFLGIVRRTAIASCFSRLHDPVKEAGKSGNGGPRCADRLEKAPLSQL</sequence>
<proteinExistence type="predicted"/>
<keyword evidence="3" id="KW-1185">Reference proteome</keyword>
<organism evidence="2 3">
    <name type="scientific">Liparis tanakae</name>
    <name type="common">Tanaka's snailfish</name>
    <dbReference type="NCBI Taxonomy" id="230148"/>
    <lineage>
        <taxon>Eukaryota</taxon>
        <taxon>Metazoa</taxon>
        <taxon>Chordata</taxon>
        <taxon>Craniata</taxon>
        <taxon>Vertebrata</taxon>
        <taxon>Euteleostomi</taxon>
        <taxon>Actinopterygii</taxon>
        <taxon>Neopterygii</taxon>
        <taxon>Teleostei</taxon>
        <taxon>Neoteleostei</taxon>
        <taxon>Acanthomorphata</taxon>
        <taxon>Eupercaria</taxon>
        <taxon>Perciformes</taxon>
        <taxon>Cottioidei</taxon>
        <taxon>Cottales</taxon>
        <taxon>Liparidae</taxon>
        <taxon>Liparis</taxon>
    </lineage>
</organism>
<gene>
    <name evidence="2" type="ORF">EYF80_045910</name>
</gene>
<dbReference type="Proteomes" id="UP000314294">
    <property type="component" value="Unassembled WGS sequence"/>
</dbReference>
<evidence type="ECO:0000313" key="3">
    <source>
        <dbReference type="Proteomes" id="UP000314294"/>
    </source>
</evidence>
<feature type="region of interest" description="Disordered" evidence="1">
    <location>
        <begin position="81"/>
        <end position="107"/>
    </location>
</feature>
<comment type="caution">
    <text evidence="2">The sequence shown here is derived from an EMBL/GenBank/DDBJ whole genome shotgun (WGS) entry which is preliminary data.</text>
</comment>
<dbReference type="AlphaFoldDB" id="A0A4Z2FRW0"/>
<protein>
    <submittedName>
        <fullName evidence="2">Uncharacterized protein</fullName>
    </submittedName>
</protein>
<accession>A0A4Z2FRW0</accession>
<evidence type="ECO:0000313" key="2">
    <source>
        <dbReference type="EMBL" id="TNN43888.1"/>
    </source>
</evidence>
<name>A0A4Z2FRW0_9TELE</name>